<evidence type="ECO:0000313" key="3">
    <source>
        <dbReference type="Proteomes" id="UP000095759"/>
    </source>
</evidence>
<dbReference type="STRING" id="285458.BGM19_22960"/>
<dbReference type="AlphaFoldDB" id="A0A1E5P7F8"/>
<dbReference type="InterPro" id="IPR002125">
    <property type="entry name" value="CMP_dCMP_dom"/>
</dbReference>
<reference evidence="2 3" key="1">
    <citation type="submission" date="2016-08" db="EMBL/GenBank/DDBJ databases">
        <title>Complete genome sequence of Streptomyces agglomeratus strain 6-3-2, a novel anti-MRSA actinomycete isolated from Wuli of Tebit, China.</title>
        <authorList>
            <person name="Chen X."/>
        </authorList>
    </citation>
    <scope>NUCLEOTIDE SEQUENCE [LARGE SCALE GENOMIC DNA]</scope>
    <source>
        <strain evidence="2 3">6-3-2</strain>
    </source>
</reference>
<gene>
    <name evidence="2" type="ORF">AS594_13850</name>
</gene>
<dbReference type="Gene3D" id="3.40.140.10">
    <property type="entry name" value="Cytidine Deaminase, domain 2"/>
    <property type="match status" value="1"/>
</dbReference>
<evidence type="ECO:0000259" key="1">
    <source>
        <dbReference type="PROSITE" id="PS51747"/>
    </source>
</evidence>
<dbReference type="EMBL" id="MEHJ01000001">
    <property type="protein sequence ID" value="OEJ25407.1"/>
    <property type="molecule type" value="Genomic_DNA"/>
</dbReference>
<protein>
    <submittedName>
        <fullName evidence="2">tRNA-specific adenosine deaminase</fullName>
    </submittedName>
</protein>
<evidence type="ECO:0000313" key="2">
    <source>
        <dbReference type="EMBL" id="OEJ25407.1"/>
    </source>
</evidence>
<name>A0A1E5P7F8_9ACTN</name>
<dbReference type="PANTHER" id="PTHR11079">
    <property type="entry name" value="CYTOSINE DEAMINASE FAMILY MEMBER"/>
    <property type="match status" value="1"/>
</dbReference>
<dbReference type="GO" id="GO:0006152">
    <property type="term" value="P:purine nucleoside catabolic process"/>
    <property type="evidence" value="ECO:0007669"/>
    <property type="project" value="TreeGrafter"/>
</dbReference>
<feature type="domain" description="CMP/dCMP-type deaminase" evidence="1">
    <location>
        <begin position="16"/>
        <end position="128"/>
    </location>
</feature>
<dbReference type="CDD" id="cd01285">
    <property type="entry name" value="nucleoside_deaminase"/>
    <property type="match status" value="1"/>
</dbReference>
<accession>A0A1E5P7F8</accession>
<dbReference type="Pfam" id="PF00383">
    <property type="entry name" value="dCMP_cyt_deam_1"/>
    <property type="match status" value="1"/>
</dbReference>
<sequence>MTTPPSASASLSDADPRLVEYVHQAVRLSSEHVARGGIPFTGLVVGRRGELLGTGVNTVSEDRDATAHAEIVALRAAAKQHGLRAVAGSTLIASGEPCALCYLAALHFGVQHIVYAADRHMAARAGFDYADSYRVFATDPTQWPLKVTALPVEGSERPFDEWRGVRLHH</sequence>
<proteinExistence type="predicted"/>
<dbReference type="SUPFAM" id="SSF53927">
    <property type="entry name" value="Cytidine deaminase-like"/>
    <property type="match status" value="1"/>
</dbReference>
<dbReference type="PANTHER" id="PTHR11079:SF161">
    <property type="entry name" value="CMP_DCMP-TYPE DEAMINASE DOMAIN-CONTAINING PROTEIN"/>
    <property type="match status" value="1"/>
</dbReference>
<dbReference type="InterPro" id="IPR016193">
    <property type="entry name" value="Cytidine_deaminase-like"/>
</dbReference>
<organism evidence="2 3">
    <name type="scientific">Streptomyces agglomeratus</name>
    <dbReference type="NCBI Taxonomy" id="285458"/>
    <lineage>
        <taxon>Bacteria</taxon>
        <taxon>Bacillati</taxon>
        <taxon>Actinomycetota</taxon>
        <taxon>Actinomycetes</taxon>
        <taxon>Kitasatosporales</taxon>
        <taxon>Streptomycetaceae</taxon>
        <taxon>Streptomyces</taxon>
    </lineage>
</organism>
<dbReference type="RefSeq" id="WP_069932903.1">
    <property type="nucleotide sequence ID" value="NZ_MEHJ01000001.1"/>
</dbReference>
<keyword evidence="3" id="KW-1185">Reference proteome</keyword>
<dbReference type="PROSITE" id="PS51747">
    <property type="entry name" value="CYT_DCMP_DEAMINASES_2"/>
    <property type="match status" value="1"/>
</dbReference>
<dbReference type="Proteomes" id="UP000095759">
    <property type="component" value="Unassembled WGS sequence"/>
</dbReference>
<comment type="caution">
    <text evidence="2">The sequence shown here is derived from an EMBL/GenBank/DDBJ whole genome shotgun (WGS) entry which is preliminary data.</text>
</comment>
<dbReference type="GO" id="GO:0047974">
    <property type="term" value="F:guanosine deaminase activity"/>
    <property type="evidence" value="ECO:0007669"/>
    <property type="project" value="TreeGrafter"/>
</dbReference>
<dbReference type="OrthoDB" id="9802676at2"/>